<evidence type="ECO:0000259" key="2">
    <source>
        <dbReference type="PROSITE" id="PS50164"/>
    </source>
</evidence>
<dbReference type="Proteomes" id="UP000176751">
    <property type="component" value="Unassembled WGS sequence"/>
</dbReference>
<proteinExistence type="inferred from homology"/>
<dbReference type="EMBL" id="MFCA01000013">
    <property type="protein sequence ID" value="OGE02458.1"/>
    <property type="molecule type" value="Genomic_DNA"/>
</dbReference>
<dbReference type="PANTHER" id="PTHR34477:SF5">
    <property type="entry name" value="BSL5627 PROTEIN"/>
    <property type="match status" value="1"/>
</dbReference>
<dbReference type="STRING" id="1797737.A2196_01325"/>
<dbReference type="Pfam" id="PF01541">
    <property type="entry name" value="GIY-YIG"/>
    <property type="match status" value="1"/>
</dbReference>
<sequence>MKKYYIYIMGNIRPTLYIGVTNDLIRRTYEHKHGLVVGFTKKYNLKRLLYFEVHCSSKEAIAREKQLKHWNRQWKLDLIRKTNPTFKDLYGEIIA</sequence>
<dbReference type="InterPro" id="IPR035901">
    <property type="entry name" value="GIY-YIG_endonuc_sf"/>
</dbReference>
<protein>
    <recommendedName>
        <fullName evidence="2">GIY-YIG domain-containing protein</fullName>
    </recommendedName>
</protein>
<reference evidence="3 4" key="1">
    <citation type="journal article" date="2016" name="Nat. Commun.">
        <title>Thousands of microbial genomes shed light on interconnected biogeochemical processes in an aquifer system.</title>
        <authorList>
            <person name="Anantharaman K."/>
            <person name="Brown C.T."/>
            <person name="Hug L.A."/>
            <person name="Sharon I."/>
            <person name="Castelle C.J."/>
            <person name="Probst A.J."/>
            <person name="Thomas B.C."/>
            <person name="Singh A."/>
            <person name="Wilkins M.J."/>
            <person name="Karaoz U."/>
            <person name="Brodie E.L."/>
            <person name="Williams K.H."/>
            <person name="Hubbard S.S."/>
            <person name="Banfield J.F."/>
        </authorList>
    </citation>
    <scope>NUCLEOTIDE SEQUENCE [LARGE SCALE GENOMIC DNA]</scope>
</reference>
<evidence type="ECO:0000256" key="1">
    <source>
        <dbReference type="ARBA" id="ARBA00007435"/>
    </source>
</evidence>
<dbReference type="SUPFAM" id="SSF82771">
    <property type="entry name" value="GIY-YIG endonuclease"/>
    <property type="match status" value="1"/>
</dbReference>
<feature type="domain" description="GIY-YIG" evidence="2">
    <location>
        <begin position="2"/>
        <end position="78"/>
    </location>
</feature>
<evidence type="ECO:0000313" key="3">
    <source>
        <dbReference type="EMBL" id="OGE02458.1"/>
    </source>
</evidence>
<accession>A0A1F5HEB4</accession>
<name>A0A1F5HEB4_9BACT</name>
<organism evidence="3 4">
    <name type="scientific">Candidatus Curtissbacteria bacterium RIFOXYA1_FULL_41_14</name>
    <dbReference type="NCBI Taxonomy" id="1797737"/>
    <lineage>
        <taxon>Bacteria</taxon>
        <taxon>Candidatus Curtissiibacteriota</taxon>
    </lineage>
</organism>
<dbReference type="InterPro" id="IPR000305">
    <property type="entry name" value="GIY-YIG_endonuc"/>
</dbReference>
<dbReference type="CDD" id="cd10448">
    <property type="entry name" value="GIY-YIG_unchar_3"/>
    <property type="match status" value="1"/>
</dbReference>
<dbReference type="InterPro" id="IPR050190">
    <property type="entry name" value="UPF0213_domain"/>
</dbReference>
<dbReference type="AlphaFoldDB" id="A0A1F5HEB4"/>
<gene>
    <name evidence="3" type="ORF">A2196_01325</name>
</gene>
<dbReference type="Gene3D" id="3.40.1440.10">
    <property type="entry name" value="GIY-YIG endonuclease"/>
    <property type="match status" value="1"/>
</dbReference>
<comment type="caution">
    <text evidence="3">The sequence shown here is derived from an EMBL/GenBank/DDBJ whole genome shotgun (WGS) entry which is preliminary data.</text>
</comment>
<dbReference type="PROSITE" id="PS50164">
    <property type="entry name" value="GIY_YIG"/>
    <property type="match status" value="1"/>
</dbReference>
<dbReference type="PANTHER" id="PTHR34477">
    <property type="entry name" value="UPF0213 PROTEIN YHBQ"/>
    <property type="match status" value="1"/>
</dbReference>
<evidence type="ECO:0000313" key="4">
    <source>
        <dbReference type="Proteomes" id="UP000176751"/>
    </source>
</evidence>
<comment type="similarity">
    <text evidence="1">Belongs to the UPF0213 family.</text>
</comment>